<dbReference type="InterPro" id="IPR027417">
    <property type="entry name" value="P-loop_NTPase"/>
</dbReference>
<keyword evidence="4" id="KW-0175">Coiled coil</keyword>
<feature type="coiled-coil region" evidence="4">
    <location>
        <begin position="238"/>
        <end position="321"/>
    </location>
</feature>
<accession>A0AAW1Z0I4</accession>
<evidence type="ECO:0000256" key="4">
    <source>
        <dbReference type="SAM" id="Coils"/>
    </source>
</evidence>
<dbReference type="Gene3D" id="3.40.50.300">
    <property type="entry name" value="P-loop containing nucleotide triphosphate hydrolases"/>
    <property type="match status" value="1"/>
</dbReference>
<evidence type="ECO:0000313" key="8">
    <source>
        <dbReference type="Proteomes" id="UP001479290"/>
    </source>
</evidence>
<gene>
    <name evidence="7" type="ORF">ABG768_014853</name>
</gene>
<dbReference type="Pfam" id="PF04548">
    <property type="entry name" value="AIG1"/>
    <property type="match status" value="1"/>
</dbReference>
<dbReference type="InterPro" id="IPR006703">
    <property type="entry name" value="G_AIG1"/>
</dbReference>
<comment type="caution">
    <text evidence="7">The sequence shown here is derived from an EMBL/GenBank/DDBJ whole genome shotgun (WGS) entry which is preliminary data.</text>
</comment>
<evidence type="ECO:0000313" key="7">
    <source>
        <dbReference type="EMBL" id="KAK9954939.1"/>
    </source>
</evidence>
<comment type="similarity">
    <text evidence="1">Belongs to the TRAFAC class TrmE-Era-EngA-EngB-Septin-like GTPase superfamily. AIG1/Toc34/Toc159-like paraseptin GTPase family. IAN subfamily.</text>
</comment>
<evidence type="ECO:0000256" key="2">
    <source>
        <dbReference type="ARBA" id="ARBA00022741"/>
    </source>
</evidence>
<keyword evidence="8" id="KW-1185">Reference proteome</keyword>
<feature type="region of interest" description="Disordered" evidence="5">
    <location>
        <begin position="344"/>
        <end position="391"/>
    </location>
</feature>
<feature type="domain" description="AIG1-type G" evidence="6">
    <location>
        <begin position="62"/>
        <end position="203"/>
    </location>
</feature>
<evidence type="ECO:0000259" key="6">
    <source>
        <dbReference type="Pfam" id="PF04548"/>
    </source>
</evidence>
<evidence type="ECO:0000256" key="1">
    <source>
        <dbReference type="ARBA" id="ARBA00008535"/>
    </source>
</evidence>
<dbReference type="AlphaFoldDB" id="A0AAW1Z0I4"/>
<dbReference type="EMBL" id="JAWDJR010000021">
    <property type="protein sequence ID" value="KAK9954939.1"/>
    <property type="molecule type" value="Genomic_DNA"/>
</dbReference>
<dbReference type="GO" id="GO:0005525">
    <property type="term" value="F:GTP binding"/>
    <property type="evidence" value="ECO:0007669"/>
    <property type="project" value="UniProtKB-KW"/>
</dbReference>
<keyword evidence="3" id="KW-0342">GTP-binding</keyword>
<name>A0AAW1Z0I4_CULAL</name>
<evidence type="ECO:0000256" key="3">
    <source>
        <dbReference type="ARBA" id="ARBA00023134"/>
    </source>
</evidence>
<protein>
    <recommendedName>
        <fullName evidence="6">AIG1-type G domain-containing protein</fullName>
    </recommendedName>
</protein>
<dbReference type="PANTHER" id="PTHR10903:SF170">
    <property type="entry name" value="GTPASE IMAP FAMILY MEMBER 7"/>
    <property type="match status" value="1"/>
</dbReference>
<feature type="compositionally biased region" description="Basic and acidic residues" evidence="5">
    <location>
        <begin position="344"/>
        <end position="363"/>
    </location>
</feature>
<keyword evidence="2" id="KW-0547">Nucleotide-binding</keyword>
<organism evidence="7 8">
    <name type="scientific">Culter alburnus</name>
    <name type="common">Topmouth culter</name>
    <dbReference type="NCBI Taxonomy" id="194366"/>
    <lineage>
        <taxon>Eukaryota</taxon>
        <taxon>Metazoa</taxon>
        <taxon>Chordata</taxon>
        <taxon>Craniata</taxon>
        <taxon>Vertebrata</taxon>
        <taxon>Euteleostomi</taxon>
        <taxon>Actinopterygii</taxon>
        <taxon>Neopterygii</taxon>
        <taxon>Teleostei</taxon>
        <taxon>Ostariophysi</taxon>
        <taxon>Cypriniformes</taxon>
        <taxon>Xenocyprididae</taxon>
        <taxon>Xenocypridinae</taxon>
        <taxon>Culter</taxon>
    </lineage>
</organism>
<reference evidence="7 8" key="1">
    <citation type="submission" date="2024-05" db="EMBL/GenBank/DDBJ databases">
        <title>A high-quality chromosomal-level genome assembly of Topmouth culter (Culter alburnus).</title>
        <authorList>
            <person name="Zhao H."/>
        </authorList>
    </citation>
    <scope>NUCLEOTIDE SEQUENCE [LARGE SCALE GENOMIC DNA]</scope>
    <source>
        <strain evidence="7">CATC2023</strain>
        <tissue evidence="7">Muscle</tissue>
    </source>
</reference>
<dbReference type="InterPro" id="IPR045058">
    <property type="entry name" value="GIMA/IAN/Toc"/>
</dbReference>
<dbReference type="PANTHER" id="PTHR10903">
    <property type="entry name" value="GTPASE, IMAP FAMILY MEMBER-RELATED"/>
    <property type="match status" value="1"/>
</dbReference>
<proteinExistence type="inferred from homology"/>
<sequence>MAQRLQKRDETLSDEAKQPTDSIKRLRFIVLGSDEVLINEACDTILMLTDAKKVETIKSGGKCEFREAYVSGRHVSVVKTPTYWLENLKTYLFFSKSVRSMKSDMEFSYSMVFPGPHAFLLVLGDVRNSGKEHYLLRALSEVFGQEVLDYSMVLFMHGYSNRDIGRNRCVKKCSERYHILKDNEDNVLKLFHDATAIKQRKANFFTKDLELLYKAETYFKKEFDATYEERESTLRGDLAEMKTAEENLRAKMTEMEKQNSENVRELQDLREELDQLREELDAHRFRENRLRKDLDASISREKQLSQEIVALKEKKYELKEELFDLRDHKRRVNAELIASNEREISENKVKSLSGRECEVESKPIDSQSSRSLEGEGLNPARQNIIQDPPNI</sequence>
<dbReference type="Proteomes" id="UP001479290">
    <property type="component" value="Unassembled WGS sequence"/>
</dbReference>
<evidence type="ECO:0000256" key="5">
    <source>
        <dbReference type="SAM" id="MobiDB-lite"/>
    </source>
</evidence>